<keyword evidence="3" id="KW-1185">Reference proteome</keyword>
<name>A0A1J7BH83_9ACTN</name>
<keyword evidence="1" id="KW-0732">Signal</keyword>
<evidence type="ECO:0008006" key="4">
    <source>
        <dbReference type="Google" id="ProtNLM"/>
    </source>
</evidence>
<reference evidence="2 3" key="1">
    <citation type="submission" date="2016-10" db="EMBL/GenBank/DDBJ databases">
        <title>Genome sequence of Streptomyces gilvigriseus MUSC 26.</title>
        <authorList>
            <person name="Lee L.-H."/>
            <person name="Ser H.-L."/>
        </authorList>
    </citation>
    <scope>NUCLEOTIDE SEQUENCE [LARGE SCALE GENOMIC DNA]</scope>
    <source>
        <strain evidence="2 3">MUSC 26</strain>
    </source>
</reference>
<sequence>MRRRPLALAVLTAAAVLAASPTPAAAAERDPAGLSCKILDDGGDTAKNLYAACTGAADAGAWLAAHLAHGLRSAA</sequence>
<comment type="caution">
    <text evidence="2">The sequence shown here is derived from an EMBL/GenBank/DDBJ whole genome shotgun (WGS) entry which is preliminary data.</text>
</comment>
<gene>
    <name evidence="2" type="ORF">BIV57_07725</name>
</gene>
<organism evidence="2 3">
    <name type="scientific">Mangrovactinospora gilvigrisea</name>
    <dbReference type="NCBI Taxonomy" id="1428644"/>
    <lineage>
        <taxon>Bacteria</taxon>
        <taxon>Bacillati</taxon>
        <taxon>Actinomycetota</taxon>
        <taxon>Actinomycetes</taxon>
        <taxon>Kitasatosporales</taxon>
        <taxon>Streptomycetaceae</taxon>
        <taxon>Mangrovactinospora</taxon>
    </lineage>
</organism>
<evidence type="ECO:0000313" key="3">
    <source>
        <dbReference type="Proteomes" id="UP000243342"/>
    </source>
</evidence>
<protein>
    <recommendedName>
        <fullName evidence="4">Secreted protein</fullName>
    </recommendedName>
</protein>
<dbReference type="Proteomes" id="UP000243342">
    <property type="component" value="Unassembled WGS sequence"/>
</dbReference>
<dbReference type="AlphaFoldDB" id="A0A1J7BH83"/>
<dbReference type="EMBL" id="MLCF01000032">
    <property type="protein sequence ID" value="OIV38047.1"/>
    <property type="molecule type" value="Genomic_DNA"/>
</dbReference>
<evidence type="ECO:0000256" key="1">
    <source>
        <dbReference type="SAM" id="SignalP"/>
    </source>
</evidence>
<feature type="chain" id="PRO_5009643339" description="Secreted protein" evidence="1">
    <location>
        <begin position="27"/>
        <end position="75"/>
    </location>
</feature>
<dbReference type="STRING" id="1428644.BIV57_07725"/>
<proteinExistence type="predicted"/>
<accession>A0A1J7BH83</accession>
<feature type="signal peptide" evidence="1">
    <location>
        <begin position="1"/>
        <end position="26"/>
    </location>
</feature>
<evidence type="ECO:0000313" key="2">
    <source>
        <dbReference type="EMBL" id="OIV38047.1"/>
    </source>
</evidence>